<feature type="transmembrane region" description="Helical" evidence="3">
    <location>
        <begin position="443"/>
        <end position="466"/>
    </location>
</feature>
<accession>R8BV58</accession>
<reference evidence="6" key="1">
    <citation type="journal article" date="2013" name="Genome Announc.">
        <title>Draft genome sequence of the ascomycete Phaeoacremonium aleophilum strain UCR-PA7, a causal agent of the esca disease complex in grapevines.</title>
        <authorList>
            <person name="Blanco-Ulate B."/>
            <person name="Rolshausen P."/>
            <person name="Cantu D."/>
        </authorList>
    </citation>
    <scope>NUCLEOTIDE SEQUENCE [LARGE SCALE GENOMIC DNA]</scope>
    <source>
        <strain evidence="6">UCR-PA7</strain>
    </source>
</reference>
<dbReference type="Pfam" id="PF00328">
    <property type="entry name" value="His_Phos_2"/>
    <property type="match status" value="1"/>
</dbReference>
<feature type="chain" id="PRO_5004463089" evidence="4">
    <location>
        <begin position="19"/>
        <end position="490"/>
    </location>
</feature>
<dbReference type="GO" id="GO:0016791">
    <property type="term" value="F:phosphatase activity"/>
    <property type="evidence" value="ECO:0007669"/>
    <property type="project" value="TreeGrafter"/>
</dbReference>
<comment type="similarity">
    <text evidence="1">Belongs to the histidine acid phosphatase family.</text>
</comment>
<feature type="signal peptide" evidence="4">
    <location>
        <begin position="1"/>
        <end position="18"/>
    </location>
</feature>
<name>R8BV58_PHAM7</name>
<dbReference type="InterPro" id="IPR000560">
    <property type="entry name" value="His_Pase_clade-2"/>
</dbReference>
<keyword evidence="4" id="KW-0732">Signal</keyword>
<keyword evidence="3" id="KW-1133">Transmembrane helix</keyword>
<evidence type="ECO:0000256" key="4">
    <source>
        <dbReference type="SAM" id="SignalP"/>
    </source>
</evidence>
<dbReference type="eggNOG" id="ENOG502R95P">
    <property type="taxonomic scope" value="Eukaryota"/>
</dbReference>
<dbReference type="AlphaFoldDB" id="R8BV58"/>
<dbReference type="PANTHER" id="PTHR11567:SF142">
    <property type="entry name" value="PHOSPHOGLYCERATE MUTASE-LIKE PROTEIN"/>
    <property type="match status" value="1"/>
</dbReference>
<keyword evidence="6" id="KW-1185">Reference proteome</keyword>
<dbReference type="Gene3D" id="3.40.50.1240">
    <property type="entry name" value="Phosphoglycerate mutase-like"/>
    <property type="match status" value="1"/>
</dbReference>
<dbReference type="RefSeq" id="XP_007912039.1">
    <property type="nucleotide sequence ID" value="XM_007913848.1"/>
</dbReference>
<evidence type="ECO:0000256" key="1">
    <source>
        <dbReference type="ARBA" id="ARBA00005375"/>
    </source>
</evidence>
<dbReference type="InterPro" id="IPR050645">
    <property type="entry name" value="Histidine_acid_phosphatase"/>
</dbReference>
<dbReference type="KEGG" id="tmn:UCRPA7_1276"/>
<gene>
    <name evidence="5" type="ORF">UCRPA7_1276</name>
</gene>
<dbReference type="GeneID" id="19321409"/>
<keyword evidence="3" id="KW-0812">Transmembrane</keyword>
<evidence type="ECO:0000313" key="5">
    <source>
        <dbReference type="EMBL" id="EOO03205.1"/>
    </source>
</evidence>
<keyword evidence="3" id="KW-0472">Membrane</keyword>
<dbReference type="InterPro" id="IPR029033">
    <property type="entry name" value="His_PPase_superfam"/>
</dbReference>
<protein>
    <submittedName>
        <fullName evidence="5">Putative histidine acid phosphatase protein</fullName>
    </submittedName>
</protein>
<evidence type="ECO:0000256" key="3">
    <source>
        <dbReference type="SAM" id="Phobius"/>
    </source>
</evidence>
<dbReference type="Proteomes" id="UP000014074">
    <property type="component" value="Unassembled WGS sequence"/>
</dbReference>
<dbReference type="OrthoDB" id="258392at2759"/>
<dbReference type="PANTHER" id="PTHR11567">
    <property type="entry name" value="ACID PHOSPHATASE-RELATED"/>
    <property type="match status" value="1"/>
</dbReference>
<organism evidence="5 6">
    <name type="scientific">Phaeoacremonium minimum (strain UCR-PA7)</name>
    <name type="common">Esca disease fungus</name>
    <name type="synonym">Togninia minima</name>
    <dbReference type="NCBI Taxonomy" id="1286976"/>
    <lineage>
        <taxon>Eukaryota</taxon>
        <taxon>Fungi</taxon>
        <taxon>Dikarya</taxon>
        <taxon>Ascomycota</taxon>
        <taxon>Pezizomycotina</taxon>
        <taxon>Sordariomycetes</taxon>
        <taxon>Sordariomycetidae</taxon>
        <taxon>Togniniales</taxon>
        <taxon>Togniniaceae</taxon>
        <taxon>Phaeoacremonium</taxon>
    </lineage>
</organism>
<dbReference type="EMBL" id="KB932846">
    <property type="protein sequence ID" value="EOO03205.1"/>
    <property type="molecule type" value="Genomic_DNA"/>
</dbReference>
<dbReference type="HOGENOM" id="CLU_023111_1_0_1"/>
<feature type="region of interest" description="Disordered" evidence="2">
    <location>
        <begin position="408"/>
        <end position="434"/>
    </location>
</feature>
<dbReference type="SUPFAM" id="SSF53254">
    <property type="entry name" value="Phosphoglycerate mutase-like"/>
    <property type="match status" value="1"/>
</dbReference>
<feature type="compositionally biased region" description="Low complexity" evidence="2">
    <location>
        <begin position="409"/>
        <end position="428"/>
    </location>
</feature>
<proteinExistence type="inferred from homology"/>
<sequence>MELKHLLALLPLLSPAAAETVLGAYIFHRHGDRTTKSWPPTSLTALGADQVYVSGNYFRNRWISANASHQVNTMATDIAVLSQMSVTAPIDNVLQNSAQVFLQGLYPPAGDAAVQTLANGSDTEAPLGGYQYIPVNAVSNAASSGSAEDNEWLQAGSGCGKAVVSSNDYFKSTEYLDTLDRTTDFYQNLLPVINTTFSADKASFKNGYTIFDYVHVSMIHNATIPSLPLLTNETLFQLQTLADQHEWGLAYNESEPVRAIAGSVLAAQILQSLNTTMTASVTKKSAQKIGIQFGAYATFMSFFGLANMTAASEDFKGIVDYASSIAFELVTNTSLDSVTGAIDPADVSVRFLFSNGSASDANPPKEFAMFGQSETLLPYNTFVNEMNKFSIGDTASWCKACGNSTGVCASSTDSGSGSTATGTTSSDNNGGGSSGVSKPVAGVIGALVTLVVILAIEGLVMAVAGLRLVKKRSQAAAAANNAPLTSEAKD</sequence>
<evidence type="ECO:0000313" key="6">
    <source>
        <dbReference type="Proteomes" id="UP000014074"/>
    </source>
</evidence>
<evidence type="ECO:0000256" key="2">
    <source>
        <dbReference type="SAM" id="MobiDB-lite"/>
    </source>
</evidence>